<dbReference type="InterPro" id="IPR021428">
    <property type="entry name" value="DUF3078"/>
</dbReference>
<name>A0A1W6MM94_9FLAO</name>
<keyword evidence="3" id="KW-1185">Reference proteome</keyword>
<feature type="chain" id="PRO_5011964112" description="DUF3078 domain-containing protein" evidence="1">
    <location>
        <begin position="20"/>
        <end position="300"/>
    </location>
</feature>
<accession>A0A1W6MM94</accession>
<protein>
    <recommendedName>
        <fullName evidence="4">DUF3078 domain-containing protein</fullName>
    </recommendedName>
</protein>
<evidence type="ECO:0008006" key="4">
    <source>
        <dbReference type="Google" id="ProtNLM"/>
    </source>
</evidence>
<dbReference type="Proteomes" id="UP000193431">
    <property type="component" value="Chromosome"/>
</dbReference>
<evidence type="ECO:0000256" key="1">
    <source>
        <dbReference type="SAM" id="SignalP"/>
    </source>
</evidence>
<dbReference type="EMBL" id="CP019344">
    <property type="protein sequence ID" value="ARN78724.1"/>
    <property type="molecule type" value="Genomic_DNA"/>
</dbReference>
<evidence type="ECO:0000313" key="3">
    <source>
        <dbReference type="Proteomes" id="UP000193431"/>
    </source>
</evidence>
<reference evidence="2 3" key="1">
    <citation type="submission" date="2016-11" db="EMBL/GenBank/DDBJ databases">
        <title>Trade-off between light-utilization and light-protection in marine flavobacteria.</title>
        <authorList>
            <person name="Kumagai Y."/>
        </authorList>
    </citation>
    <scope>NUCLEOTIDE SEQUENCE [LARGE SCALE GENOMIC DNA]</scope>
    <source>
        <strain evidence="2 3">JCM 13191</strain>
    </source>
</reference>
<proteinExistence type="predicted"/>
<organism evidence="2 3">
    <name type="scientific">Nonlabens spongiae</name>
    <dbReference type="NCBI Taxonomy" id="331648"/>
    <lineage>
        <taxon>Bacteria</taxon>
        <taxon>Pseudomonadati</taxon>
        <taxon>Bacteroidota</taxon>
        <taxon>Flavobacteriia</taxon>
        <taxon>Flavobacteriales</taxon>
        <taxon>Flavobacteriaceae</taxon>
        <taxon>Nonlabens</taxon>
    </lineage>
</organism>
<evidence type="ECO:0000313" key="2">
    <source>
        <dbReference type="EMBL" id="ARN78724.1"/>
    </source>
</evidence>
<sequence length="300" mass="34288">MKKTLSLAAAFLFCIAAFAQDNSDEEEEKEGWNSEGTFQFLFNQSAFNAEWQGGGTSNIAGNAGINYDFNYKRDRHSWDNKLILEFGLTKTDDSEFSRKTNDRIEFNSVYGYKITKDSSWSYSFFFNALTQFAKGYRFSEDEEGNEIRTERTHFLSPGFFQAGPGILYREDDDFTVNIAPATGRLIVVDDMFTTREGYVDGDYFGVDAGESSHFEFGASVNAIYNFTIAENITMDNVLLLYSNYREDPQNVDINYSTNINMKVNDWLSTNLIFQAIYDDNAVTGFQIREVFGLGLNYKFK</sequence>
<keyword evidence="1" id="KW-0732">Signal</keyword>
<dbReference type="Pfam" id="PF11276">
    <property type="entry name" value="DUF3078"/>
    <property type="match status" value="1"/>
</dbReference>
<dbReference type="STRING" id="331648.BST97_12375"/>
<dbReference type="OrthoDB" id="1495718at2"/>
<dbReference type="RefSeq" id="WP_085767529.1">
    <property type="nucleotide sequence ID" value="NZ_CP019344.1"/>
</dbReference>
<dbReference type="AlphaFoldDB" id="A0A1W6MM94"/>
<feature type="signal peptide" evidence="1">
    <location>
        <begin position="1"/>
        <end position="19"/>
    </location>
</feature>
<gene>
    <name evidence="2" type="ORF">BST97_12375</name>
</gene>